<proteinExistence type="predicted"/>
<keyword evidence="2" id="KW-0472">Membrane</keyword>
<dbReference type="Pfam" id="PF03732">
    <property type="entry name" value="Retrotrans_gag"/>
    <property type="match status" value="1"/>
</dbReference>
<feature type="transmembrane region" description="Helical" evidence="2">
    <location>
        <begin position="305"/>
        <end position="327"/>
    </location>
</feature>
<keyword evidence="2" id="KW-0812">Transmembrane</keyword>
<reference evidence="4" key="1">
    <citation type="submission" date="2021-07" db="EMBL/GenBank/DDBJ databases">
        <authorList>
            <person name="Catto M.A."/>
            <person name="Jacobson A."/>
            <person name="Kennedy G."/>
            <person name="Labadie P."/>
            <person name="Hunt B.G."/>
            <person name="Srinivasan R."/>
        </authorList>
    </citation>
    <scope>NUCLEOTIDE SEQUENCE</scope>
    <source>
        <strain evidence="4">PL_HMW_Pooled</strain>
        <tissue evidence="4">Head</tissue>
    </source>
</reference>
<dbReference type="EMBL" id="JAHWGI010001427">
    <property type="protein sequence ID" value="KAK3931666.1"/>
    <property type="molecule type" value="Genomic_DNA"/>
</dbReference>
<dbReference type="Proteomes" id="UP001219518">
    <property type="component" value="Unassembled WGS sequence"/>
</dbReference>
<name>A0AAE1I3Y2_9NEOP</name>
<comment type="caution">
    <text evidence="4">The sequence shown here is derived from an EMBL/GenBank/DDBJ whole genome shotgun (WGS) entry which is preliminary data.</text>
</comment>
<dbReference type="PANTHER" id="PTHR33223">
    <property type="entry name" value="CCHC-TYPE DOMAIN-CONTAINING PROTEIN"/>
    <property type="match status" value="1"/>
</dbReference>
<feature type="region of interest" description="Disordered" evidence="1">
    <location>
        <begin position="350"/>
        <end position="400"/>
    </location>
</feature>
<evidence type="ECO:0000259" key="3">
    <source>
        <dbReference type="Pfam" id="PF03732"/>
    </source>
</evidence>
<evidence type="ECO:0000313" key="4">
    <source>
        <dbReference type="EMBL" id="KAK3931666.1"/>
    </source>
</evidence>
<evidence type="ECO:0000313" key="5">
    <source>
        <dbReference type="Proteomes" id="UP001219518"/>
    </source>
</evidence>
<feature type="domain" description="Retrotransposon gag" evidence="3">
    <location>
        <begin position="64"/>
        <end position="167"/>
    </location>
</feature>
<organism evidence="4 5">
    <name type="scientific">Frankliniella fusca</name>
    <dbReference type="NCBI Taxonomy" id="407009"/>
    <lineage>
        <taxon>Eukaryota</taxon>
        <taxon>Metazoa</taxon>
        <taxon>Ecdysozoa</taxon>
        <taxon>Arthropoda</taxon>
        <taxon>Hexapoda</taxon>
        <taxon>Insecta</taxon>
        <taxon>Pterygota</taxon>
        <taxon>Neoptera</taxon>
        <taxon>Paraneoptera</taxon>
        <taxon>Thysanoptera</taxon>
        <taxon>Terebrantia</taxon>
        <taxon>Thripoidea</taxon>
        <taxon>Thripidae</taxon>
        <taxon>Frankliniella</taxon>
    </lineage>
</organism>
<protein>
    <submittedName>
        <fullName evidence="4">Zinc finger and SCAN domain-containing protein 21</fullName>
    </submittedName>
</protein>
<feature type="region of interest" description="Disordered" evidence="1">
    <location>
        <begin position="209"/>
        <end position="243"/>
    </location>
</feature>
<evidence type="ECO:0000256" key="1">
    <source>
        <dbReference type="SAM" id="MobiDB-lite"/>
    </source>
</evidence>
<sequence length="400" mass="42240">MVENGEILQRTSPEDRNMTFSAAISLIPVFSGIVGGKSYRDFSKAVAAAGQLAGCTDLQLAQAARIKLEGPASEYLDSHPDMEKAGWNKIDEALKSHFQNEPSVEESKARLMKAAQVDGESVREFATRIRLLGCKLLKLVDGDEAGNKVRQDILNQDMLTYFLKGLRADIKRFVHTHQPANLEEATRYAQAEESFLASVEQPMSILKISTPSSDRPISPSPSPPGQTVGTAQSTAANVANATDPARPARSVAAIVVTADGLGVGTARSPADGLHTVAPRLLTAATAATAEVASDRSQGLIAEPKAMIVVTIVGYVVISVPIVGIECVMRDSLALRLRAAEVAPGMGAGTDGTVGITIGRKTDQGRPGSAAERPPQSKADHTRRKCSDKGYKIASKQGCGS</sequence>
<keyword evidence="2" id="KW-1133">Transmembrane helix</keyword>
<feature type="compositionally biased region" description="Polar residues" evidence="1">
    <location>
        <begin position="225"/>
        <end position="240"/>
    </location>
</feature>
<keyword evidence="5" id="KW-1185">Reference proteome</keyword>
<reference evidence="4" key="2">
    <citation type="journal article" date="2023" name="BMC Genomics">
        <title>Pest status, molecular evolution, and epigenetic factors derived from the genome assembly of Frankliniella fusca, a thysanopteran phytovirus vector.</title>
        <authorList>
            <person name="Catto M.A."/>
            <person name="Labadie P.E."/>
            <person name="Jacobson A.L."/>
            <person name="Kennedy G.G."/>
            <person name="Srinivasan R."/>
            <person name="Hunt B.G."/>
        </authorList>
    </citation>
    <scope>NUCLEOTIDE SEQUENCE</scope>
    <source>
        <strain evidence="4">PL_HMW_Pooled</strain>
    </source>
</reference>
<dbReference type="InterPro" id="IPR005162">
    <property type="entry name" value="Retrotrans_gag_dom"/>
</dbReference>
<gene>
    <name evidence="4" type="ORF">KUF71_007481</name>
</gene>
<dbReference type="AlphaFoldDB" id="A0AAE1I3Y2"/>
<dbReference type="PANTHER" id="PTHR33223:SF6">
    <property type="entry name" value="CCHC-TYPE DOMAIN-CONTAINING PROTEIN"/>
    <property type="match status" value="1"/>
</dbReference>
<accession>A0AAE1I3Y2</accession>
<evidence type="ECO:0000256" key="2">
    <source>
        <dbReference type="SAM" id="Phobius"/>
    </source>
</evidence>